<dbReference type="AlphaFoldDB" id="A0A545TXN5"/>
<proteinExistence type="inferred from homology"/>
<dbReference type="PANTHER" id="PTHR30469:SF15">
    <property type="entry name" value="HLYD FAMILY OF SECRETION PROTEINS"/>
    <property type="match status" value="1"/>
</dbReference>
<sequence>MGLNSKTRFFTGLLLTLCTVMTMLVPAMAQDAPLVRVDLVRVEPLSQTAAVIGRLVARQAGEVSARINGPIESFDVEVGDRVDAGQVLATLTNSYLLAQRDLAAGELAVAQANLKTRKARVTLAKQTLARLERLKKSAAFNQSRYEDAKQEVVIAQAEVTQAEATILSRIADTRSADINLSYATITAPYSGVVTRRMTEAGAYVQTGQAVVQMVADRSLEIEADVPFRFIGGLQIGTKVRVALDDSTTEEARVRAVIPSENPLTRTRAVRFTANFDHSESPLADEQSVTIYVPVGAQRDVLTVHKDAIIKRPNGAIVYVADSDTAKLQPVELGLAVGNRLVVESGLQEGQKVVVRGNERLRPGQSIIVDGAS</sequence>
<dbReference type="SUPFAM" id="SSF111369">
    <property type="entry name" value="HlyD-like secretion proteins"/>
    <property type="match status" value="1"/>
</dbReference>
<dbReference type="PANTHER" id="PTHR30469">
    <property type="entry name" value="MULTIDRUG RESISTANCE PROTEIN MDTA"/>
    <property type="match status" value="1"/>
</dbReference>
<organism evidence="6 7">
    <name type="scientific">Denitrobaculum tricleocarpae</name>
    <dbReference type="NCBI Taxonomy" id="2591009"/>
    <lineage>
        <taxon>Bacteria</taxon>
        <taxon>Pseudomonadati</taxon>
        <taxon>Pseudomonadota</taxon>
        <taxon>Alphaproteobacteria</taxon>
        <taxon>Rhodospirillales</taxon>
        <taxon>Rhodospirillaceae</taxon>
        <taxon>Denitrobaculum</taxon>
    </lineage>
</organism>
<comment type="similarity">
    <text evidence="1">Belongs to the membrane fusion protein (MFP) (TC 8.A.1) family.</text>
</comment>
<dbReference type="InterPro" id="IPR058637">
    <property type="entry name" value="YknX-like_C"/>
</dbReference>
<dbReference type="Proteomes" id="UP000315252">
    <property type="component" value="Unassembled WGS sequence"/>
</dbReference>
<name>A0A545TXN5_9PROT</name>
<keyword evidence="3" id="KW-0732">Signal</keyword>
<evidence type="ECO:0000259" key="5">
    <source>
        <dbReference type="Pfam" id="PF25989"/>
    </source>
</evidence>
<comment type="caution">
    <text evidence="6">The sequence shown here is derived from an EMBL/GenBank/DDBJ whole genome shotgun (WGS) entry which is preliminary data.</text>
</comment>
<reference evidence="6 7" key="1">
    <citation type="submission" date="2019-06" db="EMBL/GenBank/DDBJ databases">
        <title>Whole genome sequence for Rhodospirillaceae sp. R148.</title>
        <authorList>
            <person name="Wang G."/>
        </authorList>
    </citation>
    <scope>NUCLEOTIDE SEQUENCE [LARGE SCALE GENOMIC DNA]</scope>
    <source>
        <strain evidence="6 7">R148</strain>
    </source>
</reference>
<dbReference type="GO" id="GO:0015562">
    <property type="term" value="F:efflux transmembrane transporter activity"/>
    <property type="evidence" value="ECO:0007669"/>
    <property type="project" value="TreeGrafter"/>
</dbReference>
<dbReference type="Gene3D" id="2.40.420.20">
    <property type="match status" value="1"/>
</dbReference>
<evidence type="ECO:0000256" key="3">
    <source>
        <dbReference type="SAM" id="SignalP"/>
    </source>
</evidence>
<protein>
    <submittedName>
        <fullName evidence="6">Efflux RND transporter periplasmic adaptor subunit</fullName>
    </submittedName>
</protein>
<dbReference type="Gene3D" id="2.40.50.100">
    <property type="match status" value="1"/>
</dbReference>
<gene>
    <name evidence="6" type="ORF">FKG95_07025</name>
</gene>
<accession>A0A545TXN5</accession>
<evidence type="ECO:0000313" key="7">
    <source>
        <dbReference type="Proteomes" id="UP000315252"/>
    </source>
</evidence>
<dbReference type="Pfam" id="PF25917">
    <property type="entry name" value="BSH_RND"/>
    <property type="match status" value="1"/>
</dbReference>
<feature type="domain" description="Multidrug resistance protein MdtA-like barrel-sandwich hybrid" evidence="4">
    <location>
        <begin position="62"/>
        <end position="212"/>
    </location>
</feature>
<dbReference type="EMBL" id="VHSH01000002">
    <property type="protein sequence ID" value="TQV81979.1"/>
    <property type="molecule type" value="Genomic_DNA"/>
</dbReference>
<dbReference type="Pfam" id="PF25989">
    <property type="entry name" value="YknX_C"/>
    <property type="match status" value="1"/>
</dbReference>
<keyword evidence="2" id="KW-0175">Coiled coil</keyword>
<evidence type="ECO:0000259" key="4">
    <source>
        <dbReference type="Pfam" id="PF25917"/>
    </source>
</evidence>
<feature type="coiled-coil region" evidence="2">
    <location>
        <begin position="131"/>
        <end position="165"/>
    </location>
</feature>
<dbReference type="OrthoDB" id="9813967at2"/>
<dbReference type="Gene3D" id="1.10.287.470">
    <property type="entry name" value="Helix hairpin bin"/>
    <property type="match status" value="1"/>
</dbReference>
<feature type="domain" description="YknX-like C-terminal permuted SH3-like" evidence="5">
    <location>
        <begin position="300"/>
        <end position="367"/>
    </location>
</feature>
<evidence type="ECO:0000313" key="6">
    <source>
        <dbReference type="EMBL" id="TQV81979.1"/>
    </source>
</evidence>
<dbReference type="Gene3D" id="2.40.30.170">
    <property type="match status" value="1"/>
</dbReference>
<dbReference type="GO" id="GO:1990281">
    <property type="term" value="C:efflux pump complex"/>
    <property type="evidence" value="ECO:0007669"/>
    <property type="project" value="TreeGrafter"/>
</dbReference>
<dbReference type="InterPro" id="IPR006143">
    <property type="entry name" value="RND_pump_MFP"/>
</dbReference>
<feature type="chain" id="PRO_5021726957" evidence="3">
    <location>
        <begin position="30"/>
        <end position="372"/>
    </location>
</feature>
<evidence type="ECO:0000256" key="1">
    <source>
        <dbReference type="ARBA" id="ARBA00009477"/>
    </source>
</evidence>
<dbReference type="NCBIfam" id="TIGR01730">
    <property type="entry name" value="RND_mfp"/>
    <property type="match status" value="1"/>
</dbReference>
<dbReference type="InterPro" id="IPR058625">
    <property type="entry name" value="MdtA-like_BSH"/>
</dbReference>
<keyword evidence="7" id="KW-1185">Reference proteome</keyword>
<evidence type="ECO:0000256" key="2">
    <source>
        <dbReference type="SAM" id="Coils"/>
    </source>
</evidence>
<feature type="signal peptide" evidence="3">
    <location>
        <begin position="1"/>
        <end position="29"/>
    </location>
</feature>